<dbReference type="PANTHER" id="PTHR46060:SF1">
    <property type="entry name" value="MARINER MOS1 TRANSPOSASE-LIKE PROTEIN"/>
    <property type="match status" value="1"/>
</dbReference>
<dbReference type="Gene3D" id="3.30.420.10">
    <property type="entry name" value="Ribonuclease H-like superfamily/Ribonuclease H"/>
    <property type="match status" value="2"/>
</dbReference>
<feature type="domain" description="Tc1-like transposase DDE" evidence="3">
    <location>
        <begin position="318"/>
        <end position="467"/>
    </location>
</feature>
<keyword evidence="1" id="KW-0472">Membrane</keyword>
<sequence length="661" mass="74459">MSTFVVNRIVTEDMQMRKVCAKLVPKVLTQDQKEHRVLRCQELLDLIQNEPAFLNSVVTGDESWMFEYDPESKRQNCAWHTKSSPRPKKARMSKSRIKTMIIVFFDIRGIVHCEFVPQGQTVNSAFYLEVLRRLKRRIARVRTDIKDTVKLHHDNATSHAAFIITNFLARSNTPVIPHPPYSPDFAPCDFFLFPRLKREMKGKHWETVENIQHHVTTFLRSIPVEEFQGYATNDKELVKTVKHLFSSHSSFHSHNYKLVTFQRLPDTDLPDRTISRRLVANGLHSCRPLRRLPLTPPNRRQRLEWCRARTTWMTEWHRVVFSDESRFCLSSDSRRVRVWRRRGERSNPAAIVERPTVRQRGIMVWGAIAYDSRSPLLRIQGTMTAQQYLDDVLRPVTLPYLQGVPNALYQQDNARPHTARISQQALQDVQMLPWPPYSPDLSPIEHVWGIIGRRLHALPQPRSEDQLWQMIVLSALVAAASAHLGLLGGYGGLGWGHGGYGHGSGYRIHGYGGHGGYGWGNGGYGGHGGYGWGNGGYGGHGGYGGYGGYGGHGGYGGYGGYGGHAVGRAWSYGSKISHPVVVRTVSLGHGYGHGYGHDRPTIAWTYGVAVLGLILLGVGALIWRLCSWRPDPRSEAPGYHMTGEELRPSCWITDIPVGSSV</sequence>
<protein>
    <recommendedName>
        <fullName evidence="6">Transposase</fullName>
    </recommendedName>
</protein>
<keyword evidence="1" id="KW-0812">Transmembrane</keyword>
<dbReference type="EMBL" id="CP092866">
    <property type="protein sequence ID" value="UYV66562.1"/>
    <property type="molecule type" value="Genomic_DNA"/>
</dbReference>
<dbReference type="Pfam" id="PF13358">
    <property type="entry name" value="DDE_3"/>
    <property type="match status" value="1"/>
</dbReference>
<dbReference type="InterPro" id="IPR038717">
    <property type="entry name" value="Tc1-like_DDE_dom"/>
</dbReference>
<proteinExistence type="predicted"/>
<dbReference type="Proteomes" id="UP001235939">
    <property type="component" value="Chromosome 04"/>
</dbReference>
<evidence type="ECO:0000256" key="1">
    <source>
        <dbReference type="SAM" id="Phobius"/>
    </source>
</evidence>
<dbReference type="Pfam" id="PF01359">
    <property type="entry name" value="Transposase_1"/>
    <property type="match status" value="1"/>
</dbReference>
<dbReference type="InterPro" id="IPR036397">
    <property type="entry name" value="RNaseH_sf"/>
</dbReference>
<name>A0ABY6KDJ4_9ARAC</name>
<feature type="domain" description="Transposase Tc1-like" evidence="2">
    <location>
        <begin position="270"/>
        <end position="308"/>
    </location>
</feature>
<feature type="transmembrane region" description="Helical" evidence="1">
    <location>
        <begin position="603"/>
        <end position="623"/>
    </location>
</feature>
<reference evidence="4 5" key="1">
    <citation type="submission" date="2022-01" db="EMBL/GenBank/DDBJ databases">
        <title>A chromosomal length assembly of Cordylochernes scorpioides.</title>
        <authorList>
            <person name="Zeh D."/>
            <person name="Zeh J."/>
        </authorList>
    </citation>
    <scope>NUCLEOTIDE SEQUENCE [LARGE SCALE GENOMIC DNA]</scope>
    <source>
        <strain evidence="4">IN4F17</strain>
        <tissue evidence="4">Whole Body</tissue>
    </source>
</reference>
<gene>
    <name evidence="4" type="ORF">LAZ67_4002085</name>
</gene>
<evidence type="ECO:0008006" key="6">
    <source>
        <dbReference type="Google" id="ProtNLM"/>
    </source>
</evidence>
<evidence type="ECO:0000313" key="5">
    <source>
        <dbReference type="Proteomes" id="UP001235939"/>
    </source>
</evidence>
<dbReference type="InterPro" id="IPR002492">
    <property type="entry name" value="Transposase_Tc1-like"/>
</dbReference>
<evidence type="ECO:0000259" key="2">
    <source>
        <dbReference type="Pfam" id="PF01498"/>
    </source>
</evidence>
<dbReference type="Pfam" id="PF01498">
    <property type="entry name" value="HTH_Tnp_Tc3_2"/>
    <property type="match status" value="1"/>
</dbReference>
<evidence type="ECO:0000313" key="4">
    <source>
        <dbReference type="EMBL" id="UYV66562.1"/>
    </source>
</evidence>
<dbReference type="InterPro" id="IPR001888">
    <property type="entry name" value="Transposase_1"/>
</dbReference>
<organism evidence="4 5">
    <name type="scientific">Cordylochernes scorpioides</name>
    <dbReference type="NCBI Taxonomy" id="51811"/>
    <lineage>
        <taxon>Eukaryota</taxon>
        <taxon>Metazoa</taxon>
        <taxon>Ecdysozoa</taxon>
        <taxon>Arthropoda</taxon>
        <taxon>Chelicerata</taxon>
        <taxon>Arachnida</taxon>
        <taxon>Pseudoscorpiones</taxon>
        <taxon>Cheliferoidea</taxon>
        <taxon>Chernetidae</taxon>
        <taxon>Cordylochernes</taxon>
    </lineage>
</organism>
<dbReference type="PANTHER" id="PTHR46060">
    <property type="entry name" value="MARINER MOS1 TRANSPOSASE-LIKE PROTEIN"/>
    <property type="match status" value="1"/>
</dbReference>
<dbReference type="InterPro" id="IPR052709">
    <property type="entry name" value="Transposase-MT_Hybrid"/>
</dbReference>
<evidence type="ECO:0000259" key="3">
    <source>
        <dbReference type="Pfam" id="PF13358"/>
    </source>
</evidence>
<keyword evidence="5" id="KW-1185">Reference proteome</keyword>
<accession>A0ABY6KDJ4</accession>
<keyword evidence="1" id="KW-1133">Transmembrane helix</keyword>